<dbReference type="EMBL" id="JX424761">
    <property type="protein sequence ID" value="AGC24266.1"/>
    <property type="molecule type" value="Genomic_DNA"/>
</dbReference>
<dbReference type="GO" id="GO:0042602">
    <property type="term" value="F:riboflavin reductase (NADPH) activity"/>
    <property type="evidence" value="ECO:0007669"/>
    <property type="project" value="TreeGrafter"/>
</dbReference>
<evidence type="ECO:0000259" key="3">
    <source>
        <dbReference type="SMART" id="SM00903"/>
    </source>
</evidence>
<dbReference type="Gene3D" id="2.30.110.10">
    <property type="entry name" value="Electron Transport, Fmn-binding Protein, Chain A"/>
    <property type="match status" value="1"/>
</dbReference>
<accession>L7SU59</accession>
<feature type="domain" description="Flavin reductase like" evidence="3">
    <location>
        <begin position="48"/>
        <end position="193"/>
    </location>
</feature>
<sequence>MSGWEMLPMALAGPEPCATHVFPMNGATQERAEERLPSVDADTFRTVMGSFASGVCVVTTTGGDGSPRGFTCSAVCSVSADPPLLLSCVSNKSGTLTAVLARGRFAVNMLDHRARRVSQVFASPVPDKFDRVRWDRGPVSGMPVLADVVAYAECELERAVTTGDHTLLVGRLVGGNLRSHRHPLAYWRGGYAEVLR</sequence>
<evidence type="ECO:0000256" key="1">
    <source>
        <dbReference type="ARBA" id="ARBA00008898"/>
    </source>
</evidence>
<dbReference type="GO" id="GO:0010181">
    <property type="term" value="F:FMN binding"/>
    <property type="evidence" value="ECO:0007669"/>
    <property type="project" value="InterPro"/>
</dbReference>
<name>L7SU59_9ACTN</name>
<keyword evidence="2" id="KW-0560">Oxidoreductase</keyword>
<reference evidence="4" key="1">
    <citation type="submission" date="2012-07" db="EMBL/GenBank/DDBJ databases">
        <title>Isolation and Characterization of the Pyralomicin Biosynthetic Gene Cluster from Nonomuraea spiralis IMC A-0156.</title>
        <authorList>
            <person name="Flatt P.M."/>
            <person name="Wu X."/>
            <person name="Walters M."/>
            <person name="Perry S."/>
            <person name="Mahmud T."/>
        </authorList>
    </citation>
    <scope>NUCLEOTIDE SEQUENCE</scope>
    <source>
        <strain evidence="4">IMC A-0156</strain>
    </source>
</reference>
<dbReference type="SMART" id="SM00903">
    <property type="entry name" value="Flavin_Reduct"/>
    <property type="match status" value="1"/>
</dbReference>
<comment type="similarity">
    <text evidence="1">Belongs to the non-flavoprotein flavin reductase family.</text>
</comment>
<dbReference type="AlphaFoldDB" id="L7SU59"/>
<dbReference type="PANTHER" id="PTHR30466">
    <property type="entry name" value="FLAVIN REDUCTASE"/>
    <property type="match status" value="1"/>
</dbReference>
<proteinExistence type="inferred from homology"/>
<dbReference type="InterPro" id="IPR050268">
    <property type="entry name" value="NADH-dep_flavin_reductase"/>
</dbReference>
<evidence type="ECO:0000256" key="2">
    <source>
        <dbReference type="ARBA" id="ARBA00023002"/>
    </source>
</evidence>
<organism evidence="4">
    <name type="scientific">Nonomuraea spiralis</name>
    <dbReference type="NCBI Taxonomy" id="46182"/>
    <lineage>
        <taxon>Bacteria</taxon>
        <taxon>Bacillati</taxon>
        <taxon>Actinomycetota</taxon>
        <taxon>Actinomycetes</taxon>
        <taxon>Streptosporangiales</taxon>
        <taxon>Streptosporangiaceae</taxon>
        <taxon>Nonomuraea</taxon>
    </lineage>
</organism>
<dbReference type="PANTHER" id="PTHR30466:SF11">
    <property type="entry name" value="FLAVIN-DEPENDENT MONOOXYGENASE, REDUCTASE SUBUNIT HSAB"/>
    <property type="match status" value="1"/>
</dbReference>
<protein>
    <submittedName>
        <fullName evidence="4">PrlL</fullName>
    </submittedName>
</protein>
<gene>
    <name evidence="4" type="primary">prlL</name>
</gene>
<dbReference type="Pfam" id="PF01613">
    <property type="entry name" value="Flavin_Reduct"/>
    <property type="match status" value="1"/>
</dbReference>
<dbReference type="InterPro" id="IPR012349">
    <property type="entry name" value="Split_barrel_FMN-bd"/>
</dbReference>
<dbReference type="InterPro" id="IPR002563">
    <property type="entry name" value="Flavin_Rdtase-like_dom"/>
</dbReference>
<evidence type="ECO:0000313" key="4">
    <source>
        <dbReference type="EMBL" id="AGC24266.1"/>
    </source>
</evidence>
<dbReference type="SUPFAM" id="SSF50475">
    <property type="entry name" value="FMN-binding split barrel"/>
    <property type="match status" value="1"/>
</dbReference>